<keyword evidence="2" id="KW-0812">Transmembrane</keyword>
<keyword evidence="4" id="KW-1185">Reference proteome</keyword>
<dbReference type="Proteomes" id="UP001595908">
    <property type="component" value="Unassembled WGS sequence"/>
</dbReference>
<evidence type="ECO:0000313" key="4">
    <source>
        <dbReference type="Proteomes" id="UP001595908"/>
    </source>
</evidence>
<feature type="transmembrane region" description="Helical" evidence="2">
    <location>
        <begin position="255"/>
        <end position="274"/>
    </location>
</feature>
<dbReference type="RefSeq" id="WP_033298289.1">
    <property type="nucleotide sequence ID" value="NZ_JBHSJE010000001.1"/>
</dbReference>
<gene>
    <name evidence="3" type="ORF">ACFPL4_02200</name>
</gene>
<proteinExistence type="predicted"/>
<organism evidence="3 4">
    <name type="scientific">Streptomyces atroolivaceus</name>
    <dbReference type="NCBI Taxonomy" id="66869"/>
    <lineage>
        <taxon>Bacteria</taxon>
        <taxon>Bacillati</taxon>
        <taxon>Actinomycetota</taxon>
        <taxon>Actinomycetes</taxon>
        <taxon>Kitasatosporales</taxon>
        <taxon>Streptomycetaceae</taxon>
        <taxon>Streptomyces</taxon>
    </lineage>
</organism>
<evidence type="ECO:0000256" key="1">
    <source>
        <dbReference type="SAM" id="MobiDB-lite"/>
    </source>
</evidence>
<protein>
    <submittedName>
        <fullName evidence="3">Uncharacterized protein</fullName>
    </submittedName>
</protein>
<name>A0ABV9V4S6_STRAZ</name>
<feature type="region of interest" description="Disordered" evidence="1">
    <location>
        <begin position="43"/>
        <end position="68"/>
    </location>
</feature>
<reference evidence="4" key="1">
    <citation type="journal article" date="2019" name="Int. J. Syst. Evol. Microbiol.">
        <title>The Global Catalogue of Microorganisms (GCM) 10K type strain sequencing project: providing services to taxonomists for standard genome sequencing and annotation.</title>
        <authorList>
            <consortium name="The Broad Institute Genomics Platform"/>
            <consortium name="The Broad Institute Genome Sequencing Center for Infectious Disease"/>
            <person name="Wu L."/>
            <person name="Ma J."/>
        </authorList>
    </citation>
    <scope>NUCLEOTIDE SEQUENCE [LARGE SCALE GENOMIC DNA]</scope>
    <source>
        <strain evidence="4">ICMP 257</strain>
    </source>
</reference>
<dbReference type="EMBL" id="JBHSJE010000001">
    <property type="protein sequence ID" value="MFC4977175.1"/>
    <property type="molecule type" value="Genomic_DNA"/>
</dbReference>
<sequence>MTATSVGALLLCRADPETVRPVARLLRERMLLVPSGDGWSVLVPEGKPWRKDGHEGSGGTPAEGGAEPVDRVVGGWATALAVGSTWPVLALWWDGDRSGYTLASGFRRPVGYIWLADGTPAAEEEAMRTSAVRLGLDPVLDVQALEALTRVDPDADADARLRGLLAVLTRAGVDLPTGLAPGEPADRLRSVAGIHPEAEQIEWAGRLAAVRVELDAVESGSLGPWVRGPRARAVAAAQVVTGLPLTLWGVRRRSGGWIAAGLVLLVQGLLGFAYDRVRDTGEAGAGR</sequence>
<comment type="caution">
    <text evidence="3">The sequence shown here is derived from an EMBL/GenBank/DDBJ whole genome shotgun (WGS) entry which is preliminary data.</text>
</comment>
<evidence type="ECO:0000313" key="3">
    <source>
        <dbReference type="EMBL" id="MFC4977175.1"/>
    </source>
</evidence>
<accession>A0ABV9V4S6</accession>
<dbReference type="GeneID" id="31232400"/>
<keyword evidence="2" id="KW-1133">Transmembrane helix</keyword>
<keyword evidence="2" id="KW-0472">Membrane</keyword>
<evidence type="ECO:0000256" key="2">
    <source>
        <dbReference type="SAM" id="Phobius"/>
    </source>
</evidence>